<comment type="caution">
    <text evidence="3">The sequence shown here is derived from an EMBL/GenBank/DDBJ whole genome shotgun (WGS) entry which is preliminary data.</text>
</comment>
<accession>A0AA39UAF9</accession>
<proteinExistence type="predicted"/>
<protein>
    <submittedName>
        <fullName evidence="3">Uncharacterized protein</fullName>
    </submittedName>
</protein>
<keyword evidence="4" id="KW-1185">Reference proteome</keyword>
<name>A0AA39UAF9_9LECA</name>
<reference evidence="3" key="1">
    <citation type="submission" date="2023-03" db="EMBL/GenBank/DDBJ databases">
        <title>Complete genome of Cladonia borealis.</title>
        <authorList>
            <person name="Park H."/>
        </authorList>
    </citation>
    <scope>NUCLEOTIDE SEQUENCE</scope>
    <source>
        <strain evidence="3">ANT050790</strain>
    </source>
</reference>
<feature type="coiled-coil region" evidence="1">
    <location>
        <begin position="83"/>
        <end position="131"/>
    </location>
</feature>
<evidence type="ECO:0000256" key="2">
    <source>
        <dbReference type="SAM" id="MobiDB-lite"/>
    </source>
</evidence>
<feature type="region of interest" description="Disordered" evidence="2">
    <location>
        <begin position="185"/>
        <end position="208"/>
    </location>
</feature>
<evidence type="ECO:0000256" key="1">
    <source>
        <dbReference type="SAM" id="Coils"/>
    </source>
</evidence>
<gene>
    <name evidence="3" type="ORF">JMJ35_005524</name>
</gene>
<dbReference type="AlphaFoldDB" id="A0AA39UAF9"/>
<dbReference type="Proteomes" id="UP001166286">
    <property type="component" value="Unassembled WGS sequence"/>
</dbReference>
<evidence type="ECO:0000313" key="4">
    <source>
        <dbReference type="Proteomes" id="UP001166286"/>
    </source>
</evidence>
<organism evidence="3 4">
    <name type="scientific">Cladonia borealis</name>
    <dbReference type="NCBI Taxonomy" id="184061"/>
    <lineage>
        <taxon>Eukaryota</taxon>
        <taxon>Fungi</taxon>
        <taxon>Dikarya</taxon>
        <taxon>Ascomycota</taxon>
        <taxon>Pezizomycotina</taxon>
        <taxon>Lecanoromycetes</taxon>
        <taxon>OSLEUM clade</taxon>
        <taxon>Lecanoromycetidae</taxon>
        <taxon>Lecanorales</taxon>
        <taxon>Lecanorineae</taxon>
        <taxon>Cladoniaceae</taxon>
        <taxon>Cladonia</taxon>
    </lineage>
</organism>
<evidence type="ECO:0000313" key="3">
    <source>
        <dbReference type="EMBL" id="KAK0512396.1"/>
    </source>
</evidence>
<keyword evidence="1" id="KW-0175">Coiled coil</keyword>
<dbReference type="EMBL" id="JAFEKC020000011">
    <property type="protein sequence ID" value="KAK0512396.1"/>
    <property type="molecule type" value="Genomic_DNA"/>
</dbReference>
<sequence length="235" mass="25749">MASNLAPVHRVHNIGLHGSGSGINDKLPKFGAGGSVAQSEVWREGPWSMKGPFSLNSSKLSLNTERATEEMVKGLFFRMLAQKSKLESQISILEARNDEIHVQNKGLRNQVASLRAAVDSLEQGLKAAQSTTRAHGSTANEARALFQHNDYTVPETRGDKEQGTGVPYNRQISLANLMVSRGKSLMETPSPNAQPRTARPPNTDIVRHPSIPAYLSQHRNSWQSSETDQLYALTP</sequence>